<gene>
    <name evidence="3" type="primary">moeB_1</name>
    <name evidence="3" type="ORF">Pan44_22540</name>
</gene>
<dbReference type="Proteomes" id="UP000315700">
    <property type="component" value="Chromosome"/>
</dbReference>
<sequence length="364" mass="39302">MPAPAAATLGAIDRQEFMAADFDARYRKQTLFAPIGEEGQALLHKGRALVVGCGALGSIISETLVRAGVGLVRIVDRDFVELSNLQRQVLFDERDVAERIPKAVAASRKLAAINSGVQIEPVVADVRADNVLELVEGIDVIVDGTDNFETRLLVNDASLELGIPWVNGGCVGAHGQVMTILPGKTPCFRCLVEDVPEPGSSETCDTAGVIGPAVNIVASLECVDALKILVGKSAEIEQVLTVVDVWEGTFRRLKIGDLRTKGRCPACQKGERAWLRGERASQTAILCGRNAVQVSPAERRELDLAQTAERLKTHGDVQVNPYLIRVRLREPECELTLFRDGRAIVQGTEDAGLARSLYSRYVGA</sequence>
<dbReference type="GO" id="GO:0004792">
    <property type="term" value="F:thiosulfate-cyanide sulfurtransferase activity"/>
    <property type="evidence" value="ECO:0007669"/>
    <property type="project" value="TreeGrafter"/>
</dbReference>
<evidence type="ECO:0000259" key="2">
    <source>
        <dbReference type="Pfam" id="PF00899"/>
    </source>
</evidence>
<dbReference type="FunFam" id="3.40.50.720:FF:000080">
    <property type="entry name" value="Thiazole biosynthesis adenylyltransferase ThiF"/>
    <property type="match status" value="1"/>
</dbReference>
<protein>
    <submittedName>
        <fullName evidence="3">Molybdopterin-synthase adenylyltransferase</fullName>
        <ecNumber evidence="3">2.7.7.80</ecNumber>
    </submittedName>
</protein>
<dbReference type="InterPro" id="IPR000594">
    <property type="entry name" value="ThiF_NAD_FAD-bd"/>
</dbReference>
<dbReference type="EMBL" id="CP036271">
    <property type="protein sequence ID" value="QDT54227.1"/>
    <property type="molecule type" value="Genomic_DNA"/>
</dbReference>
<accession>A0A517SDP4</accession>
<feature type="domain" description="THIF-type NAD/FAD binding fold" evidence="2">
    <location>
        <begin position="26"/>
        <end position="257"/>
    </location>
</feature>
<proteinExistence type="inferred from homology"/>
<dbReference type="CDD" id="cd00757">
    <property type="entry name" value="ThiF_MoeB_HesA_family"/>
    <property type="match status" value="1"/>
</dbReference>
<evidence type="ECO:0000256" key="1">
    <source>
        <dbReference type="ARBA" id="ARBA00009919"/>
    </source>
</evidence>
<dbReference type="GO" id="GO:0008641">
    <property type="term" value="F:ubiquitin-like modifier activating enzyme activity"/>
    <property type="evidence" value="ECO:0007669"/>
    <property type="project" value="InterPro"/>
</dbReference>
<dbReference type="InParanoid" id="A0A517SDP4"/>
<keyword evidence="3" id="KW-0808">Transferase</keyword>
<dbReference type="InterPro" id="IPR035985">
    <property type="entry name" value="Ubiquitin-activating_enz"/>
</dbReference>
<dbReference type="KEGG" id="ccos:Pan44_22540"/>
<organism evidence="3 4">
    <name type="scientific">Caulifigura coniformis</name>
    <dbReference type="NCBI Taxonomy" id="2527983"/>
    <lineage>
        <taxon>Bacteria</taxon>
        <taxon>Pseudomonadati</taxon>
        <taxon>Planctomycetota</taxon>
        <taxon>Planctomycetia</taxon>
        <taxon>Planctomycetales</taxon>
        <taxon>Planctomycetaceae</taxon>
        <taxon>Caulifigura</taxon>
    </lineage>
</organism>
<evidence type="ECO:0000313" key="3">
    <source>
        <dbReference type="EMBL" id="QDT54227.1"/>
    </source>
</evidence>
<dbReference type="InterPro" id="IPR045886">
    <property type="entry name" value="ThiF/MoeB/HesA"/>
</dbReference>
<dbReference type="GO" id="GO:0008146">
    <property type="term" value="F:sulfotransferase activity"/>
    <property type="evidence" value="ECO:0007669"/>
    <property type="project" value="TreeGrafter"/>
</dbReference>
<dbReference type="GO" id="GO:0005829">
    <property type="term" value="C:cytosol"/>
    <property type="evidence" value="ECO:0007669"/>
    <property type="project" value="TreeGrafter"/>
</dbReference>
<dbReference type="Gene3D" id="3.40.50.720">
    <property type="entry name" value="NAD(P)-binding Rossmann-like Domain"/>
    <property type="match status" value="1"/>
</dbReference>
<keyword evidence="3" id="KW-0548">Nucleotidyltransferase</keyword>
<dbReference type="AlphaFoldDB" id="A0A517SDP4"/>
<dbReference type="GO" id="GO:0061605">
    <property type="term" value="F:molybdopterin-synthase adenylyltransferase activity"/>
    <property type="evidence" value="ECO:0007669"/>
    <property type="project" value="UniProtKB-EC"/>
</dbReference>
<dbReference type="SUPFAM" id="SSF69572">
    <property type="entry name" value="Activating enzymes of the ubiquitin-like proteins"/>
    <property type="match status" value="1"/>
</dbReference>
<keyword evidence="4" id="KW-1185">Reference proteome</keyword>
<dbReference type="EC" id="2.7.7.80" evidence="3"/>
<dbReference type="PANTHER" id="PTHR10953:SF102">
    <property type="entry name" value="ADENYLYLTRANSFERASE AND SULFURTRANSFERASE MOCS3"/>
    <property type="match status" value="1"/>
</dbReference>
<name>A0A517SDP4_9PLAN</name>
<reference evidence="3 4" key="1">
    <citation type="submission" date="2019-02" db="EMBL/GenBank/DDBJ databases">
        <title>Deep-cultivation of Planctomycetes and their phenomic and genomic characterization uncovers novel biology.</title>
        <authorList>
            <person name="Wiegand S."/>
            <person name="Jogler M."/>
            <person name="Boedeker C."/>
            <person name="Pinto D."/>
            <person name="Vollmers J."/>
            <person name="Rivas-Marin E."/>
            <person name="Kohn T."/>
            <person name="Peeters S.H."/>
            <person name="Heuer A."/>
            <person name="Rast P."/>
            <person name="Oberbeckmann S."/>
            <person name="Bunk B."/>
            <person name="Jeske O."/>
            <person name="Meyerdierks A."/>
            <person name="Storesund J.E."/>
            <person name="Kallscheuer N."/>
            <person name="Luecker S."/>
            <person name="Lage O.M."/>
            <person name="Pohl T."/>
            <person name="Merkel B.J."/>
            <person name="Hornburger P."/>
            <person name="Mueller R.-W."/>
            <person name="Bruemmer F."/>
            <person name="Labrenz M."/>
            <person name="Spormann A.M."/>
            <person name="Op den Camp H."/>
            <person name="Overmann J."/>
            <person name="Amann R."/>
            <person name="Jetten M.S.M."/>
            <person name="Mascher T."/>
            <person name="Medema M.H."/>
            <person name="Devos D.P."/>
            <person name="Kaster A.-K."/>
            <person name="Ovreas L."/>
            <person name="Rohde M."/>
            <person name="Galperin M.Y."/>
            <person name="Jogler C."/>
        </authorList>
    </citation>
    <scope>NUCLEOTIDE SEQUENCE [LARGE SCALE GENOMIC DNA]</scope>
    <source>
        <strain evidence="3 4">Pan44</strain>
    </source>
</reference>
<dbReference type="PANTHER" id="PTHR10953">
    <property type="entry name" value="UBIQUITIN-ACTIVATING ENZYME E1"/>
    <property type="match status" value="1"/>
</dbReference>
<dbReference type="Pfam" id="PF00899">
    <property type="entry name" value="ThiF"/>
    <property type="match status" value="1"/>
</dbReference>
<evidence type="ECO:0000313" key="4">
    <source>
        <dbReference type="Proteomes" id="UP000315700"/>
    </source>
</evidence>
<comment type="similarity">
    <text evidence="1">Belongs to the HesA/MoeB/ThiF family.</text>
</comment>